<accession>A0AAW2M3A3</accession>
<gene>
    <name evidence="2" type="ORF">Sradi_5099200</name>
</gene>
<dbReference type="EMBL" id="JACGWJ010000023">
    <property type="protein sequence ID" value="KAL0325299.1"/>
    <property type="molecule type" value="Genomic_DNA"/>
</dbReference>
<evidence type="ECO:0000313" key="2">
    <source>
        <dbReference type="EMBL" id="KAL0325299.1"/>
    </source>
</evidence>
<protein>
    <submittedName>
        <fullName evidence="2">Uncharacterized protein</fullName>
    </submittedName>
</protein>
<name>A0AAW2M3A3_SESRA</name>
<evidence type="ECO:0000256" key="1">
    <source>
        <dbReference type="SAM" id="Coils"/>
    </source>
</evidence>
<reference evidence="2" key="2">
    <citation type="journal article" date="2024" name="Plant">
        <title>Genomic evolution and insights into agronomic trait innovations of Sesamum species.</title>
        <authorList>
            <person name="Miao H."/>
            <person name="Wang L."/>
            <person name="Qu L."/>
            <person name="Liu H."/>
            <person name="Sun Y."/>
            <person name="Le M."/>
            <person name="Wang Q."/>
            <person name="Wei S."/>
            <person name="Zheng Y."/>
            <person name="Lin W."/>
            <person name="Duan Y."/>
            <person name="Cao H."/>
            <person name="Xiong S."/>
            <person name="Wang X."/>
            <person name="Wei L."/>
            <person name="Li C."/>
            <person name="Ma Q."/>
            <person name="Ju M."/>
            <person name="Zhao R."/>
            <person name="Li G."/>
            <person name="Mu C."/>
            <person name="Tian Q."/>
            <person name="Mei H."/>
            <person name="Zhang T."/>
            <person name="Gao T."/>
            <person name="Zhang H."/>
        </authorList>
    </citation>
    <scope>NUCLEOTIDE SEQUENCE</scope>
    <source>
        <strain evidence="2">G02</strain>
    </source>
</reference>
<sequence length="303" mass="35332">MIGRGPDLMRTRIWDDLVEKHWSGENYKGECKIAQKNRMTEKDGSITKHTGGSIPQGAHKLQLEKVLGREVGELELFHRTHRRNKGIGEFVDNKSKKVNSSFDLQLWCEVIGGPSKGRIYGFGRSQSSDGYSKTSVTSTFRESEERFNELRKEMDEKYNELTMKMQEEFLRQEEESKRILEQALEESRKREENSQRRTFELEEMVRKLIQEVGYTNRRFAGGCGHKQQQDFGGDHRDDVEKMSKKPLTITIDNNKLNSTNYNDWLRNLRIVLNFENKGYVFDKPLPTALPKGSLPEERVTFDK</sequence>
<dbReference type="AlphaFoldDB" id="A0AAW2M3A3"/>
<reference evidence="2" key="1">
    <citation type="submission" date="2020-06" db="EMBL/GenBank/DDBJ databases">
        <authorList>
            <person name="Li T."/>
            <person name="Hu X."/>
            <person name="Zhang T."/>
            <person name="Song X."/>
            <person name="Zhang H."/>
            <person name="Dai N."/>
            <person name="Sheng W."/>
            <person name="Hou X."/>
            <person name="Wei L."/>
        </authorList>
    </citation>
    <scope>NUCLEOTIDE SEQUENCE</scope>
    <source>
        <strain evidence="2">G02</strain>
        <tissue evidence="2">Leaf</tissue>
    </source>
</reference>
<proteinExistence type="predicted"/>
<organism evidence="2">
    <name type="scientific">Sesamum radiatum</name>
    <name type="common">Black benniseed</name>
    <dbReference type="NCBI Taxonomy" id="300843"/>
    <lineage>
        <taxon>Eukaryota</taxon>
        <taxon>Viridiplantae</taxon>
        <taxon>Streptophyta</taxon>
        <taxon>Embryophyta</taxon>
        <taxon>Tracheophyta</taxon>
        <taxon>Spermatophyta</taxon>
        <taxon>Magnoliopsida</taxon>
        <taxon>eudicotyledons</taxon>
        <taxon>Gunneridae</taxon>
        <taxon>Pentapetalae</taxon>
        <taxon>asterids</taxon>
        <taxon>lamiids</taxon>
        <taxon>Lamiales</taxon>
        <taxon>Pedaliaceae</taxon>
        <taxon>Sesamum</taxon>
    </lineage>
</organism>
<dbReference type="Pfam" id="PF03004">
    <property type="entry name" value="Transposase_24"/>
    <property type="match status" value="1"/>
</dbReference>
<feature type="coiled-coil region" evidence="1">
    <location>
        <begin position="140"/>
        <end position="197"/>
    </location>
</feature>
<keyword evidence="1" id="KW-0175">Coiled coil</keyword>
<comment type="caution">
    <text evidence="2">The sequence shown here is derived from an EMBL/GenBank/DDBJ whole genome shotgun (WGS) entry which is preliminary data.</text>
</comment>
<dbReference type="InterPro" id="IPR004252">
    <property type="entry name" value="Probable_transposase_24"/>
</dbReference>